<accession>A0A6J6IPL3</accession>
<reference evidence="2" key="1">
    <citation type="submission" date="2020-05" db="EMBL/GenBank/DDBJ databases">
        <authorList>
            <person name="Chiriac C."/>
            <person name="Salcher M."/>
            <person name="Ghai R."/>
            <person name="Kavagutti S V."/>
        </authorList>
    </citation>
    <scope>NUCLEOTIDE SEQUENCE</scope>
</reference>
<keyword evidence="1" id="KW-1133">Transmembrane helix</keyword>
<feature type="transmembrane region" description="Helical" evidence="1">
    <location>
        <begin position="109"/>
        <end position="132"/>
    </location>
</feature>
<feature type="transmembrane region" description="Helical" evidence="1">
    <location>
        <begin position="83"/>
        <end position="102"/>
    </location>
</feature>
<name>A0A6J6IPL3_9ZZZZ</name>
<feature type="transmembrane region" description="Helical" evidence="1">
    <location>
        <begin position="53"/>
        <end position="71"/>
    </location>
</feature>
<dbReference type="EMBL" id="CAEZVL010000041">
    <property type="protein sequence ID" value="CAB4626364.1"/>
    <property type="molecule type" value="Genomic_DNA"/>
</dbReference>
<dbReference type="AlphaFoldDB" id="A0A6J6IPL3"/>
<evidence type="ECO:0000313" key="2">
    <source>
        <dbReference type="EMBL" id="CAB4626364.1"/>
    </source>
</evidence>
<protein>
    <submittedName>
        <fullName evidence="2">Unannotated protein</fullName>
    </submittedName>
</protein>
<proteinExistence type="predicted"/>
<gene>
    <name evidence="2" type="ORF">UFOPK1960_00412</name>
</gene>
<keyword evidence="1" id="KW-0812">Transmembrane</keyword>
<evidence type="ECO:0000256" key="1">
    <source>
        <dbReference type="SAM" id="Phobius"/>
    </source>
</evidence>
<organism evidence="2">
    <name type="scientific">freshwater metagenome</name>
    <dbReference type="NCBI Taxonomy" id="449393"/>
    <lineage>
        <taxon>unclassified sequences</taxon>
        <taxon>metagenomes</taxon>
        <taxon>ecological metagenomes</taxon>
    </lineage>
</organism>
<feature type="transmembrane region" description="Helical" evidence="1">
    <location>
        <begin position="12"/>
        <end position="32"/>
    </location>
</feature>
<sequence>MLSPSAETIRLFLHILSASVWVGGQIVIGALVPKMRRFSADSTKILAQTFARVAWPAFALLVVTGIWNILAIDSTDLSTAYQITMFVHILMGVATAMFAFIHSIGQTKFAIAVGGALGLLTSLVAMFVGILLQTGH</sequence>
<keyword evidence="1" id="KW-0472">Membrane</keyword>